<dbReference type="EMBL" id="JADWDJ010000006">
    <property type="protein sequence ID" value="KAG5279398.1"/>
    <property type="molecule type" value="Genomic_DNA"/>
</dbReference>
<proteinExistence type="predicted"/>
<evidence type="ECO:0000313" key="3">
    <source>
        <dbReference type="Proteomes" id="UP000823561"/>
    </source>
</evidence>
<evidence type="ECO:0000313" key="2">
    <source>
        <dbReference type="EMBL" id="KAG5279398.1"/>
    </source>
</evidence>
<reference evidence="2" key="1">
    <citation type="submission" date="2020-10" db="EMBL/GenBank/DDBJ databases">
        <title>Chromosome-scale genome assembly of the Allis shad, Alosa alosa.</title>
        <authorList>
            <person name="Margot Z."/>
            <person name="Christophe K."/>
            <person name="Cabau C."/>
            <person name="Louis A."/>
            <person name="Berthelot C."/>
            <person name="Parey E."/>
            <person name="Roest Crollius H."/>
            <person name="Montfort J."/>
            <person name="Robinson-Rechavi M."/>
            <person name="Bucao C."/>
            <person name="Bouchez O."/>
            <person name="Gislard M."/>
            <person name="Lluch J."/>
            <person name="Milhes M."/>
            <person name="Lampietro C."/>
            <person name="Lopez Roques C."/>
            <person name="Donnadieu C."/>
            <person name="Braasch I."/>
            <person name="Desvignes T."/>
            <person name="Postlethwait J."/>
            <person name="Bobe J."/>
            <person name="Guiguen Y."/>
        </authorList>
    </citation>
    <scope>NUCLEOTIDE SEQUENCE</scope>
    <source>
        <strain evidence="2">M-15738</strain>
        <tissue evidence="2">Blood</tissue>
    </source>
</reference>
<evidence type="ECO:0000256" key="1">
    <source>
        <dbReference type="SAM" id="MobiDB-lite"/>
    </source>
</evidence>
<dbReference type="Proteomes" id="UP000823561">
    <property type="component" value="Chromosome 6"/>
</dbReference>
<feature type="compositionally biased region" description="Basic and acidic residues" evidence="1">
    <location>
        <begin position="45"/>
        <end position="74"/>
    </location>
</feature>
<protein>
    <submittedName>
        <fullName evidence="2">Uncharacterized protein</fullName>
    </submittedName>
</protein>
<feature type="region of interest" description="Disordered" evidence="1">
    <location>
        <begin position="42"/>
        <end position="81"/>
    </location>
</feature>
<keyword evidence="3" id="KW-1185">Reference proteome</keyword>
<organism evidence="2 3">
    <name type="scientific">Alosa alosa</name>
    <name type="common">allis shad</name>
    <dbReference type="NCBI Taxonomy" id="278164"/>
    <lineage>
        <taxon>Eukaryota</taxon>
        <taxon>Metazoa</taxon>
        <taxon>Chordata</taxon>
        <taxon>Craniata</taxon>
        <taxon>Vertebrata</taxon>
        <taxon>Euteleostomi</taxon>
        <taxon>Actinopterygii</taxon>
        <taxon>Neopterygii</taxon>
        <taxon>Teleostei</taxon>
        <taxon>Clupei</taxon>
        <taxon>Clupeiformes</taxon>
        <taxon>Clupeoidei</taxon>
        <taxon>Clupeidae</taxon>
        <taxon>Alosa</taxon>
    </lineage>
</organism>
<gene>
    <name evidence="2" type="ORF">AALO_G00077360</name>
</gene>
<name>A0AAV6GW99_9TELE</name>
<sequence>MDAVHLHANMTLTPGIKQNIPPFHLPMHLPFHFLLLSLPNPNTVRDGHREDKACRGERREEKRSGDGRREERRRGGGGLGHQWLWSLSHSVLPLPAAHPAAH</sequence>
<accession>A0AAV6GW99</accession>
<dbReference type="AlphaFoldDB" id="A0AAV6GW99"/>
<comment type="caution">
    <text evidence="2">The sequence shown here is derived from an EMBL/GenBank/DDBJ whole genome shotgun (WGS) entry which is preliminary data.</text>
</comment>